<dbReference type="OMA" id="HCDLSFM"/>
<keyword evidence="2" id="KW-0479">Metal-binding</keyword>
<dbReference type="FunFam" id="3.30.160.60:FF:001289">
    <property type="entry name" value="Zinc finger protein 574"/>
    <property type="match status" value="1"/>
</dbReference>
<dbReference type="InterPro" id="IPR050636">
    <property type="entry name" value="C2H2-ZF_domain-containing"/>
</dbReference>
<feature type="domain" description="C2H2-type" evidence="11">
    <location>
        <begin position="704"/>
        <end position="731"/>
    </location>
</feature>
<dbReference type="PROSITE" id="PS00028">
    <property type="entry name" value="ZINC_FINGER_C2H2_1"/>
    <property type="match status" value="14"/>
</dbReference>
<feature type="compositionally biased region" description="Basic and acidic residues" evidence="10">
    <location>
        <begin position="138"/>
        <end position="147"/>
    </location>
</feature>
<keyword evidence="5" id="KW-0862">Zinc</keyword>
<feature type="domain" description="C2H2-type" evidence="11">
    <location>
        <begin position="610"/>
        <end position="637"/>
    </location>
</feature>
<dbReference type="SMART" id="SM00355">
    <property type="entry name" value="ZnF_C2H2"/>
    <property type="match status" value="17"/>
</dbReference>
<dbReference type="SUPFAM" id="SSF57667">
    <property type="entry name" value="beta-beta-alpha zinc fingers"/>
    <property type="match status" value="9"/>
</dbReference>
<keyword evidence="4 9" id="KW-0863">Zinc-finger</keyword>
<dbReference type="Proteomes" id="UP000261420">
    <property type="component" value="Unplaced"/>
</dbReference>
<comment type="subcellular location">
    <subcellularLocation>
        <location evidence="1">Nucleus</location>
    </subcellularLocation>
</comment>
<feature type="domain" description="C2H2-type" evidence="11">
    <location>
        <begin position="435"/>
        <end position="462"/>
    </location>
</feature>
<feature type="compositionally biased region" description="Polar residues" evidence="10">
    <location>
        <begin position="164"/>
        <end position="185"/>
    </location>
</feature>
<dbReference type="PANTHER" id="PTHR47772:SF13">
    <property type="entry name" value="GASTRULA ZINC FINGER PROTEIN XLCGF49.1-LIKE-RELATED"/>
    <property type="match status" value="1"/>
</dbReference>
<name>A0A3B4UQR1_SERDU</name>
<dbReference type="FunFam" id="3.30.160.60:FF:000202">
    <property type="entry name" value="Zinc finger protein 574"/>
    <property type="match status" value="1"/>
</dbReference>
<feature type="domain" description="C2H2-type" evidence="11">
    <location>
        <begin position="536"/>
        <end position="563"/>
    </location>
</feature>
<dbReference type="GO" id="GO:0006357">
    <property type="term" value="P:regulation of transcription by RNA polymerase II"/>
    <property type="evidence" value="ECO:0007669"/>
    <property type="project" value="UniProtKB-ARBA"/>
</dbReference>
<evidence type="ECO:0000256" key="1">
    <source>
        <dbReference type="ARBA" id="ARBA00004123"/>
    </source>
</evidence>
<feature type="compositionally biased region" description="Polar residues" evidence="10">
    <location>
        <begin position="379"/>
        <end position="389"/>
    </location>
</feature>
<evidence type="ECO:0000256" key="4">
    <source>
        <dbReference type="ARBA" id="ARBA00022771"/>
    </source>
</evidence>
<feature type="domain" description="C2H2-type" evidence="11">
    <location>
        <begin position="676"/>
        <end position="703"/>
    </location>
</feature>
<evidence type="ECO:0000256" key="3">
    <source>
        <dbReference type="ARBA" id="ARBA00022737"/>
    </source>
</evidence>
<feature type="region of interest" description="Disordered" evidence="10">
    <location>
        <begin position="97"/>
        <end position="199"/>
    </location>
</feature>
<proteinExistence type="predicted"/>
<dbReference type="Pfam" id="PF00096">
    <property type="entry name" value="zf-C2H2"/>
    <property type="match status" value="9"/>
</dbReference>
<feature type="domain" description="C2H2-type" evidence="11">
    <location>
        <begin position="509"/>
        <end position="536"/>
    </location>
</feature>
<feature type="domain" description="C2H2-type" evidence="11">
    <location>
        <begin position="463"/>
        <end position="490"/>
    </location>
</feature>
<keyword evidence="13" id="KW-1185">Reference proteome</keyword>
<dbReference type="PROSITE" id="PS50157">
    <property type="entry name" value="ZINC_FINGER_C2H2_2"/>
    <property type="match status" value="15"/>
</dbReference>
<dbReference type="InterPro" id="IPR013087">
    <property type="entry name" value="Znf_C2H2_type"/>
</dbReference>
<feature type="compositionally biased region" description="Polar residues" evidence="10">
    <location>
        <begin position="276"/>
        <end position="288"/>
    </location>
</feature>
<protein>
    <submittedName>
        <fullName evidence="12">Zinc finger protein 574</fullName>
    </submittedName>
</protein>
<evidence type="ECO:0000256" key="10">
    <source>
        <dbReference type="SAM" id="MobiDB-lite"/>
    </source>
</evidence>
<dbReference type="GO" id="GO:0060216">
    <property type="term" value="P:definitive hemopoiesis"/>
    <property type="evidence" value="ECO:0007669"/>
    <property type="project" value="Ensembl"/>
</dbReference>
<evidence type="ECO:0000256" key="5">
    <source>
        <dbReference type="ARBA" id="ARBA00022833"/>
    </source>
</evidence>
<dbReference type="Gene3D" id="3.30.160.60">
    <property type="entry name" value="Classic Zinc Finger"/>
    <property type="match status" value="11"/>
</dbReference>
<feature type="domain" description="C2H2-type" evidence="11">
    <location>
        <begin position="732"/>
        <end position="759"/>
    </location>
</feature>
<organism evidence="12 13">
    <name type="scientific">Seriola dumerili</name>
    <name type="common">Greater amberjack</name>
    <name type="synonym">Caranx dumerili</name>
    <dbReference type="NCBI Taxonomy" id="41447"/>
    <lineage>
        <taxon>Eukaryota</taxon>
        <taxon>Metazoa</taxon>
        <taxon>Chordata</taxon>
        <taxon>Craniata</taxon>
        <taxon>Vertebrata</taxon>
        <taxon>Euteleostomi</taxon>
        <taxon>Actinopterygii</taxon>
        <taxon>Neopterygii</taxon>
        <taxon>Teleostei</taxon>
        <taxon>Neoteleostei</taxon>
        <taxon>Acanthomorphata</taxon>
        <taxon>Carangaria</taxon>
        <taxon>Carangiformes</taxon>
        <taxon>Carangidae</taxon>
        <taxon>Seriola</taxon>
    </lineage>
</organism>
<feature type="domain" description="C2H2-type" evidence="11">
    <location>
        <begin position="306"/>
        <end position="334"/>
    </location>
</feature>
<dbReference type="FunFam" id="3.30.160.60:FF:000557">
    <property type="entry name" value="zinc finger and SCAN domain-containing protein 29"/>
    <property type="match status" value="1"/>
</dbReference>
<evidence type="ECO:0000256" key="8">
    <source>
        <dbReference type="ARBA" id="ARBA00023242"/>
    </source>
</evidence>
<dbReference type="Ensembl" id="ENSSDUT00000020458.1">
    <property type="protein sequence ID" value="ENSSDUP00000020105.1"/>
    <property type="gene ID" value="ENSSDUG00000014609.1"/>
</dbReference>
<feature type="compositionally biased region" description="Low complexity" evidence="10">
    <location>
        <begin position="289"/>
        <end position="299"/>
    </location>
</feature>
<evidence type="ECO:0000256" key="9">
    <source>
        <dbReference type="PROSITE-ProRule" id="PRU00042"/>
    </source>
</evidence>
<feature type="domain" description="C2H2-type" evidence="11">
    <location>
        <begin position="336"/>
        <end position="358"/>
    </location>
</feature>
<reference evidence="12" key="2">
    <citation type="submission" date="2025-09" db="UniProtKB">
        <authorList>
            <consortium name="Ensembl"/>
        </authorList>
    </citation>
    <scope>IDENTIFICATION</scope>
</reference>
<dbReference type="GO" id="GO:0008270">
    <property type="term" value="F:zinc ion binding"/>
    <property type="evidence" value="ECO:0007669"/>
    <property type="project" value="UniProtKB-KW"/>
</dbReference>
<accession>A0A3B4UQR1</accession>
<keyword evidence="6" id="KW-0805">Transcription regulation</keyword>
<keyword evidence="8" id="KW-0539">Nucleus</keyword>
<dbReference type="FunFam" id="3.30.160.60:FF:001972">
    <property type="entry name" value="Zinc finger protein 574"/>
    <property type="match status" value="1"/>
</dbReference>
<dbReference type="FunFam" id="3.30.160.60:FF:002796">
    <property type="entry name" value="Zinc finger protein 574"/>
    <property type="match status" value="1"/>
</dbReference>
<keyword evidence="7" id="KW-0804">Transcription</keyword>
<dbReference type="InterPro" id="IPR036236">
    <property type="entry name" value="Znf_C2H2_sf"/>
</dbReference>
<evidence type="ECO:0000256" key="6">
    <source>
        <dbReference type="ARBA" id="ARBA00023015"/>
    </source>
</evidence>
<reference evidence="12" key="1">
    <citation type="submission" date="2025-08" db="UniProtKB">
        <authorList>
            <consortium name="Ensembl"/>
        </authorList>
    </citation>
    <scope>IDENTIFICATION</scope>
</reference>
<evidence type="ECO:0000256" key="2">
    <source>
        <dbReference type="ARBA" id="ARBA00022723"/>
    </source>
</evidence>
<evidence type="ECO:0000313" key="13">
    <source>
        <dbReference type="Proteomes" id="UP000261420"/>
    </source>
</evidence>
<feature type="domain" description="C2H2-type" evidence="11">
    <location>
        <begin position="203"/>
        <end position="231"/>
    </location>
</feature>
<feature type="domain" description="C2H2-type" evidence="11">
    <location>
        <begin position="233"/>
        <end position="260"/>
    </location>
</feature>
<dbReference type="PANTHER" id="PTHR47772">
    <property type="entry name" value="ZINC FINGER PROTEIN 200"/>
    <property type="match status" value="1"/>
</dbReference>
<dbReference type="FunFam" id="3.30.160.60:FF:001763">
    <property type="entry name" value="Zinc finger protein 574"/>
    <property type="match status" value="1"/>
</dbReference>
<dbReference type="GeneTree" id="ENSGT00940000166708"/>
<dbReference type="GO" id="GO:0005634">
    <property type="term" value="C:nucleus"/>
    <property type="evidence" value="ECO:0007669"/>
    <property type="project" value="UniProtKB-SubCell"/>
</dbReference>
<dbReference type="STRING" id="41447.ENSSDUP00000020105"/>
<dbReference type="AlphaFoldDB" id="A0A3B4UQR1"/>
<feature type="region of interest" description="Disordered" evidence="10">
    <location>
        <begin position="276"/>
        <end position="299"/>
    </location>
</feature>
<feature type="domain" description="C2H2-type" evidence="11">
    <location>
        <begin position="638"/>
        <end position="662"/>
    </location>
</feature>
<keyword evidence="3" id="KW-0677">Repeat</keyword>
<feature type="domain" description="C2H2-type" evidence="11">
    <location>
        <begin position="760"/>
        <end position="782"/>
    </location>
</feature>
<dbReference type="FunFam" id="3.30.160.60:FF:001644">
    <property type="entry name" value="Zinc finger protein 574"/>
    <property type="match status" value="1"/>
</dbReference>
<dbReference type="FunFam" id="3.30.160.60:FF:001801">
    <property type="entry name" value="Zinc finger protein 574"/>
    <property type="match status" value="1"/>
</dbReference>
<feature type="compositionally biased region" description="Polar residues" evidence="10">
    <location>
        <begin position="98"/>
        <end position="137"/>
    </location>
</feature>
<evidence type="ECO:0000313" key="12">
    <source>
        <dbReference type="Ensembl" id="ENSSDUP00000020105.1"/>
    </source>
</evidence>
<feature type="region of interest" description="Disordered" evidence="10">
    <location>
        <begin position="365"/>
        <end position="393"/>
    </location>
</feature>
<feature type="domain" description="C2H2-type" evidence="11">
    <location>
        <begin position="407"/>
        <end position="434"/>
    </location>
</feature>
<sequence length="876" mass="97342">MESSSVYMCFPCYQEFNTLEEVLKHQLTCTAEDEQSDTSGTTAVTVPVLQTQVSTGTQATVSAKLSSDQPRILYQCGDCDELFKSLDLWQQHRKEETCQQSASGSKSNPDSQPEADTSSAQSPTSTLNPDDSSLSKSETSKNLKPEPVETPVEEEEWQQVTETSTAQSSDPPVSEAASTTSNPEDSSPKKRGANKKPKPEPVLLCVDCGSCFGLVSELVAHRKTQHGFEEALHRCSVCGESFLNTTLFLYHRKQHRQQGEEKVVVVCEATQSEEVCSQSNGTDEQGQEPTPSTTSVTPTFTQPELFMCTQCGQSFSDEGGLAAHRKQKHDLKEALHSCSHCGVSFMNTTQYLYHRREHRFTSGMEVADGAESSKEETEGSTAADSDNTNHPPPVKLLQDWARTPLPHVCPYCGKTFTRRVFLRTHVYSHTGEKLFTCKVCPKSFTNSQSLLRHSMNHTGSKPFNCDVCGKNFSQSSTLKRHKRIHTLLKPQRKRGRKPVCGLDSEGAPLACPHCPSRFNTEDQLNHHKLLHTSHPFPCADCGQAFTRRKDLDMHSLTHQDRQPASCPHCSSQFVNQSVLEIHLQRCPTTDEEKNTGRGRGQGRGRCTGQIECDLCGHRCMTQEGLDLHRLSHTGQTPLKCPVRPCRRRFTSNSALEEHVLAHFQGTLSKSKTRPRFTCEICNKDFAYNSTFTVHMRTHTDERPFECTTCGKRFRQLPHLQDHERIHSGLRPFCCWICGKSFSVAARLTEHARTHSGEKPYPCPQCPAAFRSRSNLDKHMRLHGDMPLETAEQVAQAAEAAQVQKVLEGAKVLSSLATTGEVDGMDGTSQVVILPSAVLGTQTITVPTISMDGNEITMVETSQSPQHTIEFIVEETV</sequence>
<evidence type="ECO:0000259" key="11">
    <source>
        <dbReference type="PROSITE" id="PS50157"/>
    </source>
</evidence>
<evidence type="ECO:0000256" key="7">
    <source>
        <dbReference type="ARBA" id="ARBA00023163"/>
    </source>
</evidence>
<dbReference type="FunFam" id="3.30.160.60:FF:001800">
    <property type="entry name" value="Zinc finger protein 467"/>
    <property type="match status" value="1"/>
</dbReference>